<organism evidence="2 3">
    <name type="scientific">Nocardiopsis sinuspersici</name>
    <dbReference type="NCBI Taxonomy" id="501010"/>
    <lineage>
        <taxon>Bacteria</taxon>
        <taxon>Bacillati</taxon>
        <taxon>Actinomycetota</taxon>
        <taxon>Actinomycetes</taxon>
        <taxon>Streptosporangiales</taxon>
        <taxon>Nocardiopsidaceae</taxon>
        <taxon>Nocardiopsis</taxon>
    </lineage>
</organism>
<keyword evidence="1" id="KW-1133">Transmembrane helix</keyword>
<dbReference type="AlphaFoldDB" id="A0A1V3C905"/>
<dbReference type="InterPro" id="IPR025597">
    <property type="entry name" value="DUF4345"/>
</dbReference>
<name>A0A1V3C905_9ACTN</name>
<protein>
    <recommendedName>
        <fullName evidence="4">DUF4345 domain-containing protein</fullName>
    </recommendedName>
</protein>
<feature type="transmembrane region" description="Helical" evidence="1">
    <location>
        <begin position="44"/>
        <end position="62"/>
    </location>
</feature>
<dbReference type="Proteomes" id="UP000189004">
    <property type="component" value="Unassembled WGS sequence"/>
</dbReference>
<evidence type="ECO:0000313" key="2">
    <source>
        <dbReference type="EMBL" id="OOC57265.1"/>
    </source>
</evidence>
<keyword evidence="1" id="KW-0472">Membrane</keyword>
<comment type="caution">
    <text evidence="2">The sequence shown here is derived from an EMBL/GenBank/DDBJ whole genome shotgun (WGS) entry which is preliminary data.</text>
</comment>
<reference evidence="3" key="1">
    <citation type="submission" date="2016-08" db="EMBL/GenBank/DDBJ databases">
        <authorList>
            <person name="Tokovenko B."/>
            <person name="Kalinowski J."/>
        </authorList>
    </citation>
    <scope>NUCLEOTIDE SEQUENCE [LARGE SCALE GENOMIC DNA]</scope>
    <source>
        <strain evidence="3">UTMC102</strain>
    </source>
</reference>
<feature type="transmembrane region" description="Helical" evidence="1">
    <location>
        <begin position="74"/>
        <end position="93"/>
    </location>
</feature>
<dbReference type="Pfam" id="PF14248">
    <property type="entry name" value="DUF4345"/>
    <property type="match status" value="1"/>
</dbReference>
<proteinExistence type="predicted"/>
<keyword evidence="1" id="KW-0812">Transmembrane</keyword>
<evidence type="ECO:0000256" key="1">
    <source>
        <dbReference type="SAM" id="Phobius"/>
    </source>
</evidence>
<evidence type="ECO:0008006" key="4">
    <source>
        <dbReference type="Google" id="ProtNLM"/>
    </source>
</evidence>
<accession>A0A1V3C905</accession>
<dbReference type="EMBL" id="MCOK01000001">
    <property type="protein sequence ID" value="OOC57265.1"/>
    <property type="molecule type" value="Genomic_DNA"/>
</dbReference>
<keyword evidence="3" id="KW-1185">Reference proteome</keyword>
<gene>
    <name evidence="2" type="ORF">NOSIN_16845</name>
</gene>
<evidence type="ECO:0000313" key="3">
    <source>
        <dbReference type="Proteomes" id="UP000189004"/>
    </source>
</evidence>
<sequence length="131" mass="13112">MRALQTLIAVLALVVVDTGAMDVALGTAPLPGDTGVGTNVDGDYRFFAGVWLGPGIALFAIVPRVLEHTAVLRAVGGAVLLGGLARTVSVAAAGTPAPFILGLLALEPAAPPVLVLWQRGLVEGVGRAPGT</sequence>